<dbReference type="PANTHER" id="PTHR43711:SF26">
    <property type="entry name" value="SENSOR HISTIDINE KINASE RCSC"/>
    <property type="match status" value="1"/>
</dbReference>
<dbReference type="PROSITE" id="PS50109">
    <property type="entry name" value="HIS_KIN"/>
    <property type="match status" value="1"/>
</dbReference>
<dbReference type="Proteomes" id="UP000708576">
    <property type="component" value="Unassembled WGS sequence"/>
</dbReference>
<proteinExistence type="predicted"/>
<dbReference type="Pfam" id="PF02518">
    <property type="entry name" value="HATPase_c"/>
    <property type="match status" value="1"/>
</dbReference>
<accession>A0ABS5JYS5</accession>
<comment type="caution">
    <text evidence="10">The sequence shown here is derived from an EMBL/GenBank/DDBJ whole genome shotgun (WGS) entry which is preliminary data.</text>
</comment>
<dbReference type="InterPro" id="IPR036097">
    <property type="entry name" value="HisK_dim/P_sf"/>
</dbReference>
<reference evidence="10 11" key="1">
    <citation type="journal article" date="2015" name="Int. J. Syst. Evol. Microbiol.">
        <title>Carboxylicivirga linearis sp. nov., isolated from a sea cucumber culture pond.</title>
        <authorList>
            <person name="Wang F.Q."/>
            <person name="Zhou Y.X."/>
            <person name="Lin X.Z."/>
            <person name="Chen G.J."/>
            <person name="Du Z.J."/>
        </authorList>
    </citation>
    <scope>NUCLEOTIDE SEQUENCE [LARGE SCALE GENOMIC DNA]</scope>
    <source>
        <strain evidence="10 11">FB218</strain>
    </source>
</reference>
<keyword evidence="5" id="KW-0418">Kinase</keyword>
<keyword evidence="8" id="KW-0812">Transmembrane</keyword>
<protein>
    <recommendedName>
        <fullName evidence="2">histidine kinase</fullName>
        <ecNumber evidence="2">2.7.13.3</ecNumber>
    </recommendedName>
</protein>
<evidence type="ECO:0000256" key="4">
    <source>
        <dbReference type="ARBA" id="ARBA00022679"/>
    </source>
</evidence>
<gene>
    <name evidence="10" type="ORF">KEM10_17035</name>
</gene>
<dbReference type="InterPro" id="IPR003661">
    <property type="entry name" value="HisK_dim/P_dom"/>
</dbReference>
<evidence type="ECO:0000259" key="9">
    <source>
        <dbReference type="PROSITE" id="PS50109"/>
    </source>
</evidence>
<dbReference type="Gene3D" id="2.130.10.10">
    <property type="entry name" value="YVTN repeat-like/Quinoprotein amine dehydrogenase"/>
    <property type="match status" value="2"/>
</dbReference>
<dbReference type="Gene3D" id="2.60.40.10">
    <property type="entry name" value="Immunoglobulins"/>
    <property type="match status" value="1"/>
</dbReference>
<dbReference type="EC" id="2.7.13.3" evidence="2"/>
<dbReference type="InterPro" id="IPR011123">
    <property type="entry name" value="Y_Y_Y"/>
</dbReference>
<keyword evidence="8" id="KW-1133">Transmembrane helix</keyword>
<feature type="coiled-coil region" evidence="7">
    <location>
        <begin position="821"/>
        <end position="855"/>
    </location>
</feature>
<keyword evidence="8" id="KW-0472">Membrane</keyword>
<organism evidence="10 11">
    <name type="scientific">Carboxylicivirga linearis</name>
    <dbReference type="NCBI Taxonomy" id="1628157"/>
    <lineage>
        <taxon>Bacteria</taxon>
        <taxon>Pseudomonadati</taxon>
        <taxon>Bacteroidota</taxon>
        <taxon>Bacteroidia</taxon>
        <taxon>Marinilabiliales</taxon>
        <taxon>Marinilabiliaceae</taxon>
        <taxon>Carboxylicivirga</taxon>
    </lineage>
</organism>
<dbReference type="InterPro" id="IPR015943">
    <property type="entry name" value="WD40/YVTN_repeat-like_dom_sf"/>
</dbReference>
<feature type="transmembrane region" description="Helical" evidence="8">
    <location>
        <begin position="786"/>
        <end position="805"/>
    </location>
</feature>
<keyword evidence="6" id="KW-0902">Two-component regulatory system</keyword>
<dbReference type="InterPro" id="IPR050736">
    <property type="entry name" value="Sensor_HK_Regulatory"/>
</dbReference>
<evidence type="ECO:0000256" key="6">
    <source>
        <dbReference type="ARBA" id="ARBA00023012"/>
    </source>
</evidence>
<dbReference type="InterPro" id="IPR005467">
    <property type="entry name" value="His_kinase_dom"/>
</dbReference>
<dbReference type="InterPro" id="IPR013783">
    <property type="entry name" value="Ig-like_fold"/>
</dbReference>
<evidence type="ECO:0000256" key="1">
    <source>
        <dbReference type="ARBA" id="ARBA00000085"/>
    </source>
</evidence>
<dbReference type="InterPro" id="IPR003594">
    <property type="entry name" value="HATPase_dom"/>
</dbReference>
<dbReference type="SUPFAM" id="SSF55874">
    <property type="entry name" value="ATPase domain of HSP90 chaperone/DNA topoisomerase II/histidine kinase"/>
    <property type="match status" value="1"/>
</dbReference>
<dbReference type="Pfam" id="PF00512">
    <property type="entry name" value="HisKA"/>
    <property type="match status" value="1"/>
</dbReference>
<dbReference type="CDD" id="cd16922">
    <property type="entry name" value="HATPase_EvgS-ArcB-TorS-like"/>
    <property type="match status" value="1"/>
</dbReference>
<dbReference type="InterPro" id="IPR011047">
    <property type="entry name" value="Quinoprotein_ADH-like_sf"/>
</dbReference>
<evidence type="ECO:0000313" key="11">
    <source>
        <dbReference type="Proteomes" id="UP000708576"/>
    </source>
</evidence>
<name>A0ABS5JYS5_9BACT</name>
<keyword evidence="7" id="KW-0175">Coiled coil</keyword>
<dbReference type="SUPFAM" id="SSF50998">
    <property type="entry name" value="Quinoprotein alcohol dehydrogenase-like"/>
    <property type="match status" value="1"/>
</dbReference>
<dbReference type="SUPFAM" id="SSF47384">
    <property type="entry name" value="Homodimeric domain of signal transducing histidine kinase"/>
    <property type="match status" value="1"/>
</dbReference>
<evidence type="ECO:0000256" key="2">
    <source>
        <dbReference type="ARBA" id="ARBA00012438"/>
    </source>
</evidence>
<dbReference type="SUPFAM" id="SSF63829">
    <property type="entry name" value="Calcium-dependent phosphotriesterase"/>
    <property type="match status" value="1"/>
</dbReference>
<evidence type="ECO:0000256" key="7">
    <source>
        <dbReference type="SAM" id="Coils"/>
    </source>
</evidence>
<dbReference type="Gene3D" id="3.30.565.10">
    <property type="entry name" value="Histidine kinase-like ATPase, C-terminal domain"/>
    <property type="match status" value="1"/>
</dbReference>
<keyword evidence="3" id="KW-0597">Phosphoprotein</keyword>
<keyword evidence="4" id="KW-0808">Transferase</keyword>
<dbReference type="RefSeq" id="WP_212217236.1">
    <property type="nucleotide sequence ID" value="NZ_JAGUCO010000017.1"/>
</dbReference>
<evidence type="ECO:0000256" key="5">
    <source>
        <dbReference type="ARBA" id="ARBA00022777"/>
    </source>
</evidence>
<dbReference type="SMART" id="SM00388">
    <property type="entry name" value="HisKA"/>
    <property type="match status" value="1"/>
</dbReference>
<evidence type="ECO:0000313" key="10">
    <source>
        <dbReference type="EMBL" id="MBS2099994.1"/>
    </source>
</evidence>
<keyword evidence="11" id="KW-1185">Reference proteome</keyword>
<feature type="domain" description="Histidine kinase" evidence="9">
    <location>
        <begin position="887"/>
        <end position="1121"/>
    </location>
</feature>
<dbReference type="Pfam" id="PF07495">
    <property type="entry name" value="Y_Y_Y"/>
    <property type="match status" value="1"/>
</dbReference>
<dbReference type="InterPro" id="IPR036890">
    <property type="entry name" value="HATPase_C_sf"/>
</dbReference>
<dbReference type="CDD" id="cd00082">
    <property type="entry name" value="HisKA"/>
    <property type="match status" value="1"/>
</dbReference>
<dbReference type="EMBL" id="JAGUCO010000017">
    <property type="protein sequence ID" value="MBS2099994.1"/>
    <property type="molecule type" value="Genomic_DNA"/>
</dbReference>
<comment type="catalytic activity">
    <reaction evidence="1">
        <text>ATP + protein L-histidine = ADP + protein N-phospho-L-histidine.</text>
        <dbReference type="EC" id="2.7.13.3"/>
    </reaction>
</comment>
<dbReference type="SMART" id="SM00387">
    <property type="entry name" value="HATPase_c"/>
    <property type="match status" value="1"/>
</dbReference>
<evidence type="ECO:0000256" key="8">
    <source>
        <dbReference type="SAM" id="Phobius"/>
    </source>
</evidence>
<dbReference type="PANTHER" id="PTHR43711">
    <property type="entry name" value="TWO-COMPONENT HISTIDINE KINASE"/>
    <property type="match status" value="1"/>
</dbReference>
<dbReference type="PRINTS" id="PR00344">
    <property type="entry name" value="BCTRLSENSOR"/>
</dbReference>
<sequence>MERYILLVALIAISIIKVFTCASAQNSKNEYLFINYGEEYGVYDPDVIAFDQDSTGFFWIATNTGLFRYDGQYFDYFNHIAGDTLSIPDNKITALEYDAVDDVLWVGTFFGEVSRLDLDTYKFYNPKAIPVKSVLDGDARITSISRYDKDWLILGTLSSGMYFYDLKNKRYIPSSEFGAEFRRIHQIISFGGDTYIASGKGLYSLKKLEHSFRIQQVEELSEIVPVTSIRLHNKNLSLTSRNTLYTFSLLSHEKKVIYQNRDASRFTSHHVDDEDNYWIGTNGSGVLNVSEDGKLLCHYTADVEKNMTLNTDWINDIFISNQQNIVWVGGKGSLGYFDKDHFKFKQKVIDDNGKGNRIYLLFKDSMGCYWYYSWGGVYRSEPDGSNYKLFTYGKEKTKLTERVFEIFEDDLQNVWLASTIGLIKYNLKTNTSSLFRFKEEGVETKLLNRISSVKPSGDSLLWISSYKGLIKFSTKNSNYSVYPYSNKLSQSSFRTNRICIYNDTTVLVGTDESFLLKFNANKKTYKQISVKHSFGSIEKSCYILDVIKDKDDQVWLATYGSGLLQYFVNNDSIASASANQALNLDVYGILPDDDGMLWLSTNTKLVKFNPQDKKITSFSSRDGVNVLEFNDCAFSKSKDGTMLFGGFGGFIEFHPKSLFYNTDKPKVKINSYKLDSKIYANENTGDIDVEYYIPDTIVVSTDEKKVSFYGSVFNYTQSYKNQAAWKLDGYDASWDTIPAYVDKSYSRLPEGTYKLLLKGSNNDGVWSDKADSVVVIVKPTFFKSRLFKVLLVVFSIIILYLIYYLRGRIHKRREKRLQFLVEQSTRKLKKTNDELEESREELINQQAELEKHRHYLEELVLERTEDLEKAREKAEESDRLKTAFLANMSHEIRTPMNSIIGFSSLLSSNLHNEKERHDFVQLIQQSSESLLVLIDDIIDISRIESGQLHFVKKQFQVVDLCNTVYKTLIVNDKIFKGTELKLDIDGVSEDAQIYSDWERLKQVLFNLLNNSLKFTSEGYVKLCLKNMSRSEAKPDPELFGQRNLPDRFFLFSVEDTGIGIRAEDYETIFTPFVKIEDREINYGGMGLGLPIVKQIINALGGDIWLKSTLGVGTTFYFYLPN</sequence>
<dbReference type="InterPro" id="IPR004358">
    <property type="entry name" value="Sig_transdc_His_kin-like_C"/>
</dbReference>
<evidence type="ECO:0000256" key="3">
    <source>
        <dbReference type="ARBA" id="ARBA00022553"/>
    </source>
</evidence>
<dbReference type="Gene3D" id="1.10.287.130">
    <property type="match status" value="1"/>
</dbReference>